<evidence type="ECO:0000313" key="2">
    <source>
        <dbReference type="Proteomes" id="UP000003880"/>
    </source>
</evidence>
<name>D4BFH6_9ENTR</name>
<dbReference type="Proteomes" id="UP000003880">
    <property type="component" value="Unassembled WGS sequence"/>
</dbReference>
<protein>
    <submittedName>
        <fullName evidence="1">Uncharacterized protein</fullName>
    </submittedName>
</protein>
<comment type="caution">
    <text evidence="1">The sequence shown here is derived from an EMBL/GenBank/DDBJ whole genome shotgun (WGS) entry which is preliminary data.</text>
</comment>
<proteinExistence type="predicted"/>
<reference evidence="1 2" key="1">
    <citation type="submission" date="2010-02" db="EMBL/GenBank/DDBJ databases">
        <authorList>
            <person name="Weinstock G."/>
            <person name="Sodergren E."/>
            <person name="Clifton S."/>
            <person name="Fulton L."/>
            <person name="Fulton B."/>
            <person name="Courtney L."/>
            <person name="Fronick C."/>
            <person name="Harrison M."/>
            <person name="Strong C."/>
            <person name="Farmer C."/>
            <person name="Delahaunty K."/>
            <person name="Markovic C."/>
            <person name="Hall O."/>
            <person name="Minx P."/>
            <person name="Tomlinson C."/>
            <person name="Mitreva M."/>
            <person name="Nelson J."/>
            <person name="Hou S."/>
            <person name="Wollam A."/>
            <person name="Pepin K.H."/>
            <person name="Johnson M."/>
            <person name="Bhonagiri V."/>
            <person name="Zhang X."/>
            <person name="Suruliraj S."/>
            <person name="Warren W."/>
            <person name="Chinwalla A."/>
            <person name="Mardis E.R."/>
            <person name="Wilson R.K."/>
        </authorList>
    </citation>
    <scope>NUCLEOTIDE SEQUENCE [LARGE SCALE GENOMIC DNA]</scope>
    <source>
        <strain evidence="1 2">ATCC 29220</strain>
    </source>
</reference>
<evidence type="ECO:0000313" key="1">
    <source>
        <dbReference type="EMBL" id="EFE07113.1"/>
    </source>
</evidence>
<accession>D4BFH6</accession>
<sequence>MKVMGALLLITERLPKLRGRIPPSKRLTFCYAKRLSGAGTGPARLGRVS</sequence>
<dbReference type="AlphaFoldDB" id="D4BFH6"/>
<dbReference type="HOGENOM" id="CLU_3133895_0_0_6"/>
<gene>
    <name evidence="1" type="ORF">CIT292_08993</name>
</gene>
<dbReference type="EMBL" id="ABWL02000016">
    <property type="protein sequence ID" value="EFE07113.1"/>
    <property type="molecule type" value="Genomic_DNA"/>
</dbReference>
<organism evidence="1 2">
    <name type="scientific">Citrobacter youngae ATCC 29220</name>
    <dbReference type="NCBI Taxonomy" id="500640"/>
    <lineage>
        <taxon>Bacteria</taxon>
        <taxon>Pseudomonadati</taxon>
        <taxon>Pseudomonadota</taxon>
        <taxon>Gammaproteobacteria</taxon>
        <taxon>Enterobacterales</taxon>
        <taxon>Enterobacteriaceae</taxon>
        <taxon>Citrobacter</taxon>
        <taxon>Citrobacter freundii complex</taxon>
    </lineage>
</organism>